<accession>A0A8X6UN03</accession>
<dbReference type="OrthoDB" id="75419at2759"/>
<proteinExistence type="inferred from homology"/>
<dbReference type="Pfam" id="PF26103">
    <property type="entry name" value="TPR_Epg5"/>
    <property type="match status" value="1"/>
</dbReference>
<dbReference type="GO" id="GO:0005737">
    <property type="term" value="C:cytoplasm"/>
    <property type="evidence" value="ECO:0007669"/>
    <property type="project" value="TreeGrafter"/>
</dbReference>
<reference evidence="6" key="1">
    <citation type="submission" date="2020-08" db="EMBL/GenBank/DDBJ databases">
        <title>Multicomponent nature underlies the extraordinary mechanical properties of spider dragline silk.</title>
        <authorList>
            <person name="Kono N."/>
            <person name="Nakamura H."/>
            <person name="Mori M."/>
            <person name="Yoshida Y."/>
            <person name="Ohtoshi R."/>
            <person name="Malay A.D."/>
            <person name="Moran D.A.P."/>
            <person name="Tomita M."/>
            <person name="Numata K."/>
            <person name="Arakawa K."/>
        </authorList>
    </citation>
    <scope>NUCLEOTIDE SEQUENCE</scope>
</reference>
<feature type="domain" description="Epg5-like TPR" evidence="5">
    <location>
        <begin position="1142"/>
        <end position="1344"/>
    </location>
</feature>
<dbReference type="InterPro" id="IPR058750">
    <property type="entry name" value="TPR_Epg5"/>
</dbReference>
<dbReference type="InterPro" id="IPR059030">
    <property type="entry name" value="TPR_Epg5_mid"/>
</dbReference>
<name>A0A8X6UN03_NEPPI</name>
<comment type="caution">
    <text evidence="6">The sequence shown here is derived from an EMBL/GenBank/DDBJ whole genome shotgun (WGS) entry which is preliminary data.</text>
</comment>
<evidence type="ECO:0000313" key="6">
    <source>
        <dbReference type="EMBL" id="GFU39341.1"/>
    </source>
</evidence>
<keyword evidence="2" id="KW-0072">Autophagy</keyword>
<evidence type="ECO:0000256" key="3">
    <source>
        <dbReference type="SAM" id="MobiDB-lite"/>
    </source>
</evidence>
<gene>
    <name evidence="6" type="primary">epg5</name>
    <name evidence="6" type="ORF">NPIL_561422</name>
</gene>
<feature type="domain" description="Epg5-like central TPR repeats" evidence="4">
    <location>
        <begin position="1601"/>
        <end position="1991"/>
    </location>
</feature>
<dbReference type="PANTHER" id="PTHR31139:SF4">
    <property type="entry name" value="ECTOPIC P GRANULES PROTEIN 5 HOMOLOG"/>
    <property type="match status" value="1"/>
</dbReference>
<dbReference type="PANTHER" id="PTHR31139">
    <property type="entry name" value="ECTOPIC P GRANULES PROTEIN 5 HOMOLOG"/>
    <property type="match status" value="1"/>
</dbReference>
<evidence type="ECO:0000259" key="5">
    <source>
        <dbReference type="Pfam" id="PF26573"/>
    </source>
</evidence>
<comment type="similarity">
    <text evidence="1">Belongs to the EPG5 family.</text>
</comment>
<sequence>MELMKERPKTKKSKKLKTSDKSSRNHFELTKNLESSEKAEASFKASNVNCESITTNQKITSEEANHSLENADESVQLSESKSCTDDIQVIQVKSVDQNEYSKDDIESNIPQNVVLEIKEFACTLREENKIQSDVVRVKTFNTFSEKTETKNVYPDLKNIQRYKHMEDIESLRTLTQTYTEEYLNKTYNGVKRRYEEFQRAVCNIENYPLYELIKEYQNARNKFNEAHTKQKYLNSKLKIEKNNMWKLVKKDAFSKGHCEDGNTVSVSKSYFIKELDENKFEEVIEILRELEQIAISDVFYSYLVELSKMKIEQYVYNMINYFNSLDDPCKNASTLGFDKKDILKKCISVLFQYQRQSIKDKNFLEVCQKWLNVLVFVLLQNGRQSDYLFIINHIVRSPNGIQVWASSLLQFPGSTSCTEEAINTLGCPCLYYLLLVLYLVLNPAPDRDFFLRNVKTNISDSTGGKFILLDSDGEEEELFEVVRNWTNEDVISLLNQISIASVYEHILFDGKDQTIMVIKSPSNGRIVKIFAFSTALINILFSGLVNYASGDFEVSVECICSMIRHAVCYASDYWEHCEKLDIPSKSALQAEYDRFIFHVLYRIYNFEKIKIWKFLPTFPYKCISKKMLWNIIWIFHSPNCFEEVYLAKDIDLKLNDDNVISMFIKNLKTCDNCDQLYLLNAYKSVALFGNTEKELLCFLIHEVFEISFVENALHHLSKEGAIVLSCIVQKYPHLLSALLKEVETNKDEAVNFSLYMFEEFDLSAWLPEAENIRLIREWLLETPLSSPKNFLARMLLSKMNWDFLSQDELVLPIQLHQETAVLVLQAYMKFDSKGSEWSVSNGLDQMLNFATVGSFVRKDEAFVPWAWTLLFSLKLHALDKKFPFWGEIYDGFINVNFLPDPFEELWLQSLLKGYEEKHPAACYLFLVMTNIGHNVHRLMVEGLQCLTALIESRQYLAAIHSLYYILPFFAKNIEELLSKPEFINAMSDLIGADMTVFSNYSGPVVGAVLHKISAMIKHQVSQAWNLTVECANPLLKLWTCILLKVLSFQERRHYNLKDSAKQVHYLLDVVVKISVVDNYTRNFMIDLLYTFGNPLLISTTVQPSVWNKFFGSNTESYTILRKQTLPDYPCLAWFILRSETKQKQTQDLWFQIQKEIAKDMDITPIAALKKVCNFMKIKQPPLESLPIYRWAIQILGTPVSHPVLPLLWQNFFYYYFEKIAVSDSDTPRSLGLNYFKSGKHFPWLMKMKSRALEAAEYYKACLESSDSVASNEDLMMSETDRRIISKECIYNIELCKIFRAFSLWIDETNLHQPNLCFSALGPKYCCERLKLIFNSDQQDWFDLVSIKLLKDDLKQKLHSWEPKKKCCISDQIPIKSNEKSSGERILQHLTRNENFKPLSCSTVINPPMREIENIALSSWNVLVQLIESKQSIIFDKARFFTELASKLKQLNFNYENLVPQEFFNEDVWETDTKSCHKALKCSGPATFNLKIQRYVTNQRICEKLDNNRVEHRLVQNQLLNLPVTELCTASIHIENYIRALSKEMENAQGEECLQFKSLGVSLFYHQIEAVNKVITSVKSFTPSRNFFSTSIESLGNVFICNQEEQLCALAEAILKYPEAGELAFDVFNPNVASISVFINLYEIITSAVRVSPPNTVFVLLYKIDLRGILKGKNANFCDRRKLFKQICKTLLECGSNPSAELQMVHDVITNHFRITLLWAFPEFYEDVIAFVLNGMETNGLAINVWYGIIHCFGCSTLNEKSTMSTIECALKKYADDVLLPPDQQIFVSSQPINIKEVAGTLERLHKKFMNERSSHNIYEFYEMHVKPFGIFLAVLTHSMLSVLNENIYQKQGTNISQLWELLHGSFYPWLHPLRKETSFVFPWTVCDEQIKNAKFLFQLFIICLRNFHEKLSGYNCEKCILSYFWNSYVEIYVKPGFRHYAVSVCHSECLSLPWDQFHPDSEDLEGMCCVLQSDLLESRDFLAKLSLKIPWIEIMKNISDTKSPEYVRNTLVTLGKLLIISGLDVSLTKSNVQQNNLKALEDLSWHFISLDDAETLLQLYYSTSDPMSLLNEEQQNSSDVYVLQFLKIVCCMVMAPDAVDHPHANDKRLYYLHKYVTALTECINGKNELILKNPEKFHKIIPSMFTDIEKIIATVVKPEQQMSFALPLVNEVVGFLNKISNSKLEDIVIDSILIWLKANPRSPLLLPCVQTACRSLNQMTSAVMIIECCIATRFNTDLHQPSDADTIWQLILSSFKIRSSMIGEFIHACVNKNACLTLYCYLLEMIPRTTNSENMKLLLLDVVDWIDRCEVKEVDEAKYLLLWDKILELSIMLANHDNLQVVKTVLSKFCGKIIILGEDQSHDGFLGFVGFGRSSSLSVNFRFLCRIVVAFLLLQMPLNASLRLQPMDPGLLPIMETKNTCVSSKANEPSPSSDALKAVENVRNLLRNKPYSALRDLVNSAIEFITDPRHCLNESRILLKDYALHVFPKHYYLYALG</sequence>
<dbReference type="GO" id="GO:0097352">
    <property type="term" value="P:autophagosome maturation"/>
    <property type="evidence" value="ECO:0007669"/>
    <property type="project" value="TreeGrafter"/>
</dbReference>
<dbReference type="Pfam" id="PF26573">
    <property type="entry name" value="TPR_Epg5_2"/>
    <property type="match status" value="1"/>
</dbReference>
<dbReference type="Proteomes" id="UP000887013">
    <property type="component" value="Unassembled WGS sequence"/>
</dbReference>
<evidence type="ECO:0000259" key="4">
    <source>
        <dbReference type="Pfam" id="PF26103"/>
    </source>
</evidence>
<feature type="compositionally biased region" description="Basic and acidic residues" evidence="3">
    <location>
        <begin position="17"/>
        <end position="38"/>
    </location>
</feature>
<evidence type="ECO:0000256" key="2">
    <source>
        <dbReference type="ARBA" id="ARBA00023006"/>
    </source>
</evidence>
<dbReference type="EMBL" id="BMAW01131409">
    <property type="protein sequence ID" value="GFU39341.1"/>
    <property type="molecule type" value="Genomic_DNA"/>
</dbReference>
<feature type="region of interest" description="Disordered" evidence="3">
    <location>
        <begin position="1"/>
        <end position="38"/>
    </location>
</feature>
<dbReference type="InterPro" id="IPR051436">
    <property type="entry name" value="Autophagy-related_EPG5"/>
</dbReference>
<evidence type="ECO:0000313" key="7">
    <source>
        <dbReference type="Proteomes" id="UP000887013"/>
    </source>
</evidence>
<protein>
    <submittedName>
        <fullName evidence="6">Ectopic P granules protein 5 homolog</fullName>
    </submittedName>
</protein>
<organism evidence="6 7">
    <name type="scientific">Nephila pilipes</name>
    <name type="common">Giant wood spider</name>
    <name type="synonym">Nephila maculata</name>
    <dbReference type="NCBI Taxonomy" id="299642"/>
    <lineage>
        <taxon>Eukaryota</taxon>
        <taxon>Metazoa</taxon>
        <taxon>Ecdysozoa</taxon>
        <taxon>Arthropoda</taxon>
        <taxon>Chelicerata</taxon>
        <taxon>Arachnida</taxon>
        <taxon>Araneae</taxon>
        <taxon>Araneomorphae</taxon>
        <taxon>Entelegynae</taxon>
        <taxon>Araneoidea</taxon>
        <taxon>Nephilidae</taxon>
        <taxon>Nephila</taxon>
    </lineage>
</organism>
<keyword evidence="7" id="KW-1185">Reference proteome</keyword>
<evidence type="ECO:0000256" key="1">
    <source>
        <dbReference type="ARBA" id="ARBA00010948"/>
    </source>
</evidence>